<feature type="compositionally biased region" description="Basic and acidic residues" evidence="1">
    <location>
        <begin position="134"/>
        <end position="160"/>
    </location>
</feature>
<evidence type="ECO:0000313" key="2">
    <source>
        <dbReference type="EMBL" id="KAL0472787.1"/>
    </source>
</evidence>
<feature type="compositionally biased region" description="Polar residues" evidence="1">
    <location>
        <begin position="348"/>
        <end position="360"/>
    </location>
</feature>
<dbReference type="EMBL" id="JAVLET010000002">
    <property type="protein sequence ID" value="KAL0472787.1"/>
    <property type="molecule type" value="Genomic_DNA"/>
</dbReference>
<accession>A0ABR3DJG7</accession>
<evidence type="ECO:0000256" key="1">
    <source>
        <dbReference type="SAM" id="MobiDB-lite"/>
    </source>
</evidence>
<name>A0ABR3DJG7_NEUIN</name>
<proteinExistence type="predicted"/>
<feature type="compositionally biased region" description="Basic residues" evidence="1">
    <location>
        <begin position="273"/>
        <end position="282"/>
    </location>
</feature>
<feature type="compositionally biased region" description="Low complexity" evidence="1">
    <location>
        <begin position="361"/>
        <end position="384"/>
    </location>
</feature>
<keyword evidence="3" id="KW-1185">Reference proteome</keyword>
<feature type="compositionally biased region" description="Basic and acidic residues" evidence="1">
    <location>
        <begin position="57"/>
        <end position="80"/>
    </location>
</feature>
<protein>
    <submittedName>
        <fullName evidence="2">Uncharacterized protein</fullName>
    </submittedName>
</protein>
<organism evidence="2 3">
    <name type="scientific">Neurospora intermedia</name>
    <dbReference type="NCBI Taxonomy" id="5142"/>
    <lineage>
        <taxon>Eukaryota</taxon>
        <taxon>Fungi</taxon>
        <taxon>Dikarya</taxon>
        <taxon>Ascomycota</taxon>
        <taxon>Pezizomycotina</taxon>
        <taxon>Sordariomycetes</taxon>
        <taxon>Sordariomycetidae</taxon>
        <taxon>Sordariales</taxon>
        <taxon>Sordariaceae</taxon>
        <taxon>Neurospora</taxon>
    </lineage>
</organism>
<feature type="region of interest" description="Disordered" evidence="1">
    <location>
        <begin position="1"/>
        <end position="168"/>
    </location>
</feature>
<comment type="caution">
    <text evidence="2">The sequence shown here is derived from an EMBL/GenBank/DDBJ whole genome shotgun (WGS) entry which is preliminary data.</text>
</comment>
<feature type="region of interest" description="Disordered" evidence="1">
    <location>
        <begin position="273"/>
        <end position="384"/>
    </location>
</feature>
<sequence>MYKLPNCHLSELDVDTDGASLEVQLHRDGAEKTKHREGKEPQANQSRYRRPTPCSVEHYRHEGASRAENDKSSTSDDSPRGRSRSSTFTPTRTRAPTPHPHAHAHESQKTKTNKAVRFTDPLEPQAPPNRKSSMKREPENQKREEKPMGKEKGRAGKSSEVHNTNDISVAVTPNDIQFCTLCRDTDRRSSVPRPKFAVSGSNATSRPIIAPERPIIPQAVPASLRFSQRRSQIPTFSTSASAPSATSSDSHIAMAARNFSLDNKPEIFTVHSHSAHKSRHTSVTKDSFSPPPSTSYLQTKPERNGTILPPTVKTEHRPICDEDSGNIKKCSSASSVQTREIKPAGFAASSTSSYVTAKSHPSTTSSSDTDTDAPSSMAASSTSMEAEYIPSLQSELWNTITNFCRSDASSVSPEERYCDCEDCVWSKEKDLEECSTVARAGEGNCRARRV</sequence>
<reference evidence="2 3" key="1">
    <citation type="submission" date="2023-09" db="EMBL/GenBank/DDBJ databases">
        <title>Multi-omics analysis of a traditional fermented food reveals byproduct-associated fungal strains for waste-to-food upcycling.</title>
        <authorList>
            <consortium name="Lawrence Berkeley National Laboratory"/>
            <person name="Rekdal V.M."/>
            <person name="Villalobos-Escobedo J.M."/>
            <person name="Rodriguez-Valeron N."/>
            <person name="Garcia M.O."/>
            <person name="Vasquez D.P."/>
            <person name="Damayanti I."/>
            <person name="Sorensen P.M."/>
            <person name="Baidoo E.E."/>
            <person name="De Carvalho A.C."/>
            <person name="Riley R."/>
            <person name="Lipzen A."/>
            <person name="He G."/>
            <person name="Yan M."/>
            <person name="Haridas S."/>
            <person name="Daum C."/>
            <person name="Yoshinaga Y."/>
            <person name="Ng V."/>
            <person name="Grigoriev I.V."/>
            <person name="Munk R."/>
            <person name="Nuraida L."/>
            <person name="Wijaya C.H."/>
            <person name="Morales P.-C."/>
            <person name="Keasling J.D."/>
        </authorList>
    </citation>
    <scope>NUCLEOTIDE SEQUENCE [LARGE SCALE GENOMIC DNA]</scope>
    <source>
        <strain evidence="2 3">FGSC 2613</strain>
    </source>
</reference>
<feature type="compositionally biased region" description="Low complexity" evidence="1">
    <location>
        <begin position="84"/>
        <end position="96"/>
    </location>
</feature>
<evidence type="ECO:0000313" key="3">
    <source>
        <dbReference type="Proteomes" id="UP001451303"/>
    </source>
</evidence>
<gene>
    <name evidence="2" type="ORF">QR685DRAFT_603360</name>
</gene>
<feature type="compositionally biased region" description="Basic and acidic residues" evidence="1">
    <location>
        <begin position="24"/>
        <end position="40"/>
    </location>
</feature>
<dbReference type="Proteomes" id="UP001451303">
    <property type="component" value="Unassembled WGS sequence"/>
</dbReference>
<feature type="compositionally biased region" description="Polar residues" evidence="1">
    <location>
        <begin position="329"/>
        <end position="338"/>
    </location>
</feature>